<feature type="region of interest" description="Disordered" evidence="1">
    <location>
        <begin position="1"/>
        <end position="30"/>
    </location>
</feature>
<proteinExistence type="predicted"/>
<dbReference type="EMBL" id="CM010715">
    <property type="protein sequence ID" value="RZC46954.1"/>
    <property type="molecule type" value="Genomic_DNA"/>
</dbReference>
<reference evidence="2 3" key="1">
    <citation type="journal article" date="2018" name="Science">
        <title>The opium poppy genome and morphinan production.</title>
        <authorList>
            <person name="Guo L."/>
            <person name="Winzer T."/>
            <person name="Yang X."/>
            <person name="Li Y."/>
            <person name="Ning Z."/>
            <person name="He Z."/>
            <person name="Teodor R."/>
            <person name="Lu Y."/>
            <person name="Bowser T.A."/>
            <person name="Graham I.A."/>
            <person name="Ye K."/>
        </authorList>
    </citation>
    <scope>NUCLEOTIDE SEQUENCE [LARGE SCALE GENOMIC DNA]</scope>
    <source>
        <strain evidence="3">cv. HN1</strain>
        <tissue evidence="2">Leaves</tissue>
    </source>
</reference>
<dbReference type="Gramene" id="RZC46954">
    <property type="protein sequence ID" value="RZC46954"/>
    <property type="gene ID" value="C5167_039899"/>
</dbReference>
<dbReference type="Proteomes" id="UP000316621">
    <property type="component" value="Chromosome 1"/>
</dbReference>
<evidence type="ECO:0000313" key="3">
    <source>
        <dbReference type="Proteomes" id="UP000316621"/>
    </source>
</evidence>
<sequence length="82" mass="9362">MFPNNLMGNKRSSVGHRSQGPLPHDFGLDGISTGFQQKKEKFDFEKFDSNDMNSGKFRRLFFDRKSAIHVYISNSTITTTNS</sequence>
<organism evidence="2 3">
    <name type="scientific">Papaver somniferum</name>
    <name type="common">Opium poppy</name>
    <dbReference type="NCBI Taxonomy" id="3469"/>
    <lineage>
        <taxon>Eukaryota</taxon>
        <taxon>Viridiplantae</taxon>
        <taxon>Streptophyta</taxon>
        <taxon>Embryophyta</taxon>
        <taxon>Tracheophyta</taxon>
        <taxon>Spermatophyta</taxon>
        <taxon>Magnoliopsida</taxon>
        <taxon>Ranunculales</taxon>
        <taxon>Papaveraceae</taxon>
        <taxon>Papaveroideae</taxon>
        <taxon>Papaver</taxon>
    </lineage>
</organism>
<dbReference type="AlphaFoldDB" id="A0A4Y7IDM8"/>
<protein>
    <submittedName>
        <fullName evidence="2">Uncharacterized protein</fullName>
    </submittedName>
</protein>
<feature type="compositionally biased region" description="Polar residues" evidence="1">
    <location>
        <begin position="1"/>
        <end position="16"/>
    </location>
</feature>
<evidence type="ECO:0000313" key="2">
    <source>
        <dbReference type="EMBL" id="RZC46954.1"/>
    </source>
</evidence>
<evidence type="ECO:0000256" key="1">
    <source>
        <dbReference type="SAM" id="MobiDB-lite"/>
    </source>
</evidence>
<gene>
    <name evidence="2" type="ORF">C5167_039899</name>
</gene>
<keyword evidence="3" id="KW-1185">Reference proteome</keyword>
<name>A0A4Y7IDM8_PAPSO</name>
<accession>A0A4Y7IDM8</accession>